<evidence type="ECO:0000256" key="1">
    <source>
        <dbReference type="SAM" id="MobiDB-lite"/>
    </source>
</evidence>
<dbReference type="Proteomes" id="UP000024635">
    <property type="component" value="Unassembled WGS sequence"/>
</dbReference>
<feature type="region of interest" description="Disordered" evidence="1">
    <location>
        <begin position="1"/>
        <end position="317"/>
    </location>
</feature>
<evidence type="ECO:0000313" key="3">
    <source>
        <dbReference type="Proteomes" id="UP000024635"/>
    </source>
</evidence>
<feature type="compositionally biased region" description="Polar residues" evidence="1">
    <location>
        <begin position="27"/>
        <end position="45"/>
    </location>
</feature>
<feature type="compositionally biased region" description="Low complexity" evidence="1">
    <location>
        <begin position="292"/>
        <end position="317"/>
    </location>
</feature>
<feature type="compositionally biased region" description="Basic and acidic residues" evidence="1">
    <location>
        <begin position="244"/>
        <end position="282"/>
    </location>
</feature>
<organism evidence="2 3">
    <name type="scientific">Ancylostoma ceylanicum</name>
    <dbReference type="NCBI Taxonomy" id="53326"/>
    <lineage>
        <taxon>Eukaryota</taxon>
        <taxon>Metazoa</taxon>
        <taxon>Ecdysozoa</taxon>
        <taxon>Nematoda</taxon>
        <taxon>Chromadorea</taxon>
        <taxon>Rhabditida</taxon>
        <taxon>Rhabditina</taxon>
        <taxon>Rhabditomorpha</taxon>
        <taxon>Strongyloidea</taxon>
        <taxon>Ancylostomatidae</taxon>
        <taxon>Ancylostomatinae</taxon>
        <taxon>Ancylostoma</taxon>
    </lineage>
</organism>
<dbReference type="STRING" id="53326.A0A016UI61"/>
<keyword evidence="3" id="KW-1185">Reference proteome</keyword>
<feature type="compositionally biased region" description="Basic and acidic residues" evidence="1">
    <location>
        <begin position="93"/>
        <end position="168"/>
    </location>
</feature>
<protein>
    <submittedName>
        <fullName evidence="2">Uncharacterized protein</fullName>
    </submittedName>
</protein>
<reference evidence="3" key="1">
    <citation type="journal article" date="2015" name="Nat. Genet.">
        <title>The genome and transcriptome of the zoonotic hookworm Ancylostoma ceylanicum identify infection-specific gene families.</title>
        <authorList>
            <person name="Schwarz E.M."/>
            <person name="Hu Y."/>
            <person name="Antoshechkin I."/>
            <person name="Miller M.M."/>
            <person name="Sternberg P.W."/>
            <person name="Aroian R.V."/>
        </authorList>
    </citation>
    <scope>NUCLEOTIDE SEQUENCE</scope>
    <source>
        <strain evidence="3">HY135</strain>
    </source>
</reference>
<gene>
    <name evidence="2" type="primary">Acey_s0041.g471</name>
    <name evidence="2" type="synonym">Acey-ZC262.2</name>
    <name evidence="2" type="ORF">Y032_0041g471</name>
</gene>
<sequence>MVFQIKFESSDDEAMEKVEDHGGGSGESTEPAQQKSKNYKETSSGPHDEEMDASDINQKSAKAEQGDLAASGSKEQKERKRSKAELDDDDDNREAKETKKDRSESVDEKSERKKSEDRRERKDERFDKYGHEERREKPRGDDRREDRSDRYRNDDRRERSDDYRRKNYDSNVPYKKPRRDDFDDRGPHRDRDDRQGGRFDNRRRDDYRGRDRDDRDRFQRKDDRRDYGGPRRGDYRGGGGYRRGGPDRNGDRDGRWRGNDDRREKEDRSTWDVRPSAEEVAKQKKLLWGSKSAAAPSGEGSSGAAEASATEAPAAPSNVTKNAGLWASAITASGVAGDQANKFLKLMGVKNAPTVDPNSKEQINKPVAENRGEIAFKQAKIAVQARFACFHAKILSTDKSEVDNERRSPLPIFPNFPDDNKRLQEESEKQKKMMRDLDRQYAIARETTHMGRGLGLGFHQ</sequence>
<comment type="caution">
    <text evidence="2">The sequence shown here is derived from an EMBL/GenBank/DDBJ whole genome shotgun (WGS) entry which is preliminary data.</text>
</comment>
<dbReference type="OrthoDB" id="1928974at2759"/>
<name>A0A016UI61_9BILA</name>
<proteinExistence type="predicted"/>
<dbReference type="AlphaFoldDB" id="A0A016UI61"/>
<feature type="compositionally biased region" description="Basic and acidic residues" evidence="1">
    <location>
        <begin position="178"/>
        <end position="235"/>
    </location>
</feature>
<evidence type="ECO:0000313" key="2">
    <source>
        <dbReference type="EMBL" id="EYC14318.1"/>
    </source>
</evidence>
<accession>A0A016UI61</accession>
<dbReference type="EMBL" id="JARK01001377">
    <property type="protein sequence ID" value="EYC14318.1"/>
    <property type="molecule type" value="Genomic_DNA"/>
</dbReference>